<dbReference type="EMBL" id="VFMM01000003">
    <property type="protein sequence ID" value="TQJ06173.1"/>
    <property type="molecule type" value="Genomic_DNA"/>
</dbReference>
<comment type="caution">
    <text evidence="2">The sequence shown here is derived from an EMBL/GenBank/DDBJ whole genome shotgun (WGS) entry which is preliminary data.</text>
</comment>
<dbReference type="InterPro" id="IPR029058">
    <property type="entry name" value="AB_hydrolase_fold"/>
</dbReference>
<dbReference type="AlphaFoldDB" id="A0A542DSV1"/>
<proteinExistence type="predicted"/>
<name>A0A542DSV1_9ACTN</name>
<keyword evidence="2" id="KW-0378">Hydrolase</keyword>
<evidence type="ECO:0000313" key="3">
    <source>
        <dbReference type="Proteomes" id="UP000316298"/>
    </source>
</evidence>
<dbReference type="Pfam" id="PF01738">
    <property type="entry name" value="DLH"/>
    <property type="match status" value="1"/>
</dbReference>
<protein>
    <submittedName>
        <fullName evidence="2">Dienelactone hydrolase</fullName>
    </submittedName>
</protein>
<evidence type="ECO:0000313" key="2">
    <source>
        <dbReference type="EMBL" id="TQJ06173.1"/>
    </source>
</evidence>
<dbReference type="Proteomes" id="UP000316298">
    <property type="component" value="Unassembled WGS sequence"/>
</dbReference>
<feature type="domain" description="Dienelactone hydrolase" evidence="1">
    <location>
        <begin position="3"/>
        <end position="185"/>
    </location>
</feature>
<dbReference type="InterPro" id="IPR002925">
    <property type="entry name" value="Dienelactn_hydro"/>
</dbReference>
<sequence length="186" mass="19882">MDIVLFHSMWGLRAVEVAAAERLRALGHQVSLPDLFGGRTAVPEIEAGFALMADIGWPTITGRAYDALSRVPDDAVLIGFSMGVGVIGEVWPNRLGAAAVVCLHAPAPVPPGVRPGTPVQLHYAAGDRFVPPDQVEAFRRTAEEAGAVAVIREYADAGHYFTDESHPDYSPAASTSAWRDVLTMLH</sequence>
<evidence type="ECO:0000259" key="1">
    <source>
        <dbReference type="Pfam" id="PF01738"/>
    </source>
</evidence>
<reference evidence="2 3" key="1">
    <citation type="submission" date="2019-06" db="EMBL/GenBank/DDBJ databases">
        <title>Sequencing the genomes of 1000 actinobacteria strains.</title>
        <authorList>
            <person name="Klenk H.-P."/>
        </authorList>
    </citation>
    <scope>NUCLEOTIDE SEQUENCE [LARGE SCALE GENOMIC DNA]</scope>
    <source>
        <strain evidence="2 3">DSM 17305</strain>
    </source>
</reference>
<dbReference type="RefSeq" id="WP_141860267.1">
    <property type="nucleotide sequence ID" value="NZ_BAAAKA010000009.1"/>
</dbReference>
<dbReference type="PANTHER" id="PTHR46623:SF6">
    <property type="entry name" value="ALPHA_BETA-HYDROLASES SUPERFAMILY PROTEIN"/>
    <property type="match status" value="1"/>
</dbReference>
<dbReference type="OrthoDB" id="2834584at2"/>
<dbReference type="InterPro" id="IPR051049">
    <property type="entry name" value="Dienelactone_hydrolase-like"/>
</dbReference>
<dbReference type="Gene3D" id="3.40.50.1820">
    <property type="entry name" value="alpha/beta hydrolase"/>
    <property type="match status" value="1"/>
</dbReference>
<dbReference type="SUPFAM" id="SSF53474">
    <property type="entry name" value="alpha/beta-Hydrolases"/>
    <property type="match status" value="1"/>
</dbReference>
<organism evidence="2 3">
    <name type="scientific">Kribbella jejuensis</name>
    <dbReference type="NCBI Taxonomy" id="236068"/>
    <lineage>
        <taxon>Bacteria</taxon>
        <taxon>Bacillati</taxon>
        <taxon>Actinomycetota</taxon>
        <taxon>Actinomycetes</taxon>
        <taxon>Propionibacteriales</taxon>
        <taxon>Kribbellaceae</taxon>
        <taxon>Kribbella</taxon>
    </lineage>
</organism>
<dbReference type="PANTHER" id="PTHR46623">
    <property type="entry name" value="CARBOXYMETHYLENEBUTENOLIDASE-RELATED"/>
    <property type="match status" value="1"/>
</dbReference>
<dbReference type="GO" id="GO:0016787">
    <property type="term" value="F:hydrolase activity"/>
    <property type="evidence" value="ECO:0007669"/>
    <property type="project" value="UniProtKB-KW"/>
</dbReference>
<accession>A0A542DSV1</accession>
<keyword evidence="3" id="KW-1185">Reference proteome</keyword>
<gene>
    <name evidence="2" type="ORF">FB475_5826</name>
</gene>